<dbReference type="PROSITE" id="PS51078">
    <property type="entry name" value="ICLR_ED"/>
    <property type="match status" value="1"/>
</dbReference>
<dbReference type="SMART" id="SM00346">
    <property type="entry name" value="HTH_ICLR"/>
    <property type="match status" value="1"/>
</dbReference>
<organism evidence="7 8">
    <name type="scientific">Xanthobacter dioxanivorans</name>
    <dbReference type="NCBI Taxonomy" id="2528964"/>
    <lineage>
        <taxon>Bacteria</taxon>
        <taxon>Pseudomonadati</taxon>
        <taxon>Pseudomonadota</taxon>
        <taxon>Alphaproteobacteria</taxon>
        <taxon>Hyphomicrobiales</taxon>
        <taxon>Xanthobacteraceae</taxon>
        <taxon>Xanthobacter</taxon>
    </lineage>
</organism>
<evidence type="ECO:0000256" key="2">
    <source>
        <dbReference type="ARBA" id="ARBA00023125"/>
    </source>
</evidence>
<feature type="domain" description="IclR-ED" evidence="6">
    <location>
        <begin position="63"/>
        <end position="246"/>
    </location>
</feature>
<dbReference type="InterPro" id="IPR005471">
    <property type="entry name" value="Tscrpt_reg_IclR_N"/>
</dbReference>
<dbReference type="Gene3D" id="3.30.450.40">
    <property type="match status" value="1"/>
</dbReference>
<dbReference type="InterPro" id="IPR050707">
    <property type="entry name" value="HTH_MetabolicPath_Reg"/>
</dbReference>
<dbReference type="EMBL" id="CP063362">
    <property type="protein sequence ID" value="QRG09318.1"/>
    <property type="molecule type" value="Genomic_DNA"/>
</dbReference>
<dbReference type="GO" id="GO:0003677">
    <property type="term" value="F:DNA binding"/>
    <property type="evidence" value="ECO:0007669"/>
    <property type="project" value="UniProtKB-KW"/>
</dbReference>
<dbReference type="Pfam" id="PF09339">
    <property type="entry name" value="HTH_IclR"/>
    <property type="match status" value="1"/>
</dbReference>
<dbReference type="GO" id="GO:0045892">
    <property type="term" value="P:negative regulation of DNA-templated transcription"/>
    <property type="evidence" value="ECO:0007669"/>
    <property type="project" value="TreeGrafter"/>
</dbReference>
<keyword evidence="1" id="KW-0805">Transcription regulation</keyword>
<dbReference type="PANTHER" id="PTHR30136">
    <property type="entry name" value="HELIX-TURN-HELIX TRANSCRIPTIONAL REGULATOR, ICLR FAMILY"/>
    <property type="match status" value="1"/>
</dbReference>
<dbReference type="RefSeq" id="WP_203196242.1">
    <property type="nucleotide sequence ID" value="NZ_CP063362.1"/>
</dbReference>
<accession>A0A974PU69</accession>
<evidence type="ECO:0000259" key="5">
    <source>
        <dbReference type="PROSITE" id="PS51077"/>
    </source>
</evidence>
<gene>
    <name evidence="7" type="ORF">EZH22_14310</name>
</gene>
<dbReference type="SUPFAM" id="SSF46785">
    <property type="entry name" value="Winged helix' DNA-binding domain"/>
    <property type="match status" value="1"/>
</dbReference>
<dbReference type="InterPro" id="IPR029016">
    <property type="entry name" value="GAF-like_dom_sf"/>
</dbReference>
<evidence type="ECO:0000259" key="6">
    <source>
        <dbReference type="PROSITE" id="PS51078"/>
    </source>
</evidence>
<dbReference type="GO" id="GO:0003700">
    <property type="term" value="F:DNA-binding transcription factor activity"/>
    <property type="evidence" value="ECO:0007669"/>
    <property type="project" value="TreeGrafter"/>
</dbReference>
<dbReference type="AlphaFoldDB" id="A0A974PU69"/>
<name>A0A974PU69_9HYPH</name>
<dbReference type="Gene3D" id="1.10.10.10">
    <property type="entry name" value="Winged helix-like DNA-binding domain superfamily/Winged helix DNA-binding domain"/>
    <property type="match status" value="1"/>
</dbReference>
<evidence type="ECO:0000256" key="4">
    <source>
        <dbReference type="SAM" id="MobiDB-lite"/>
    </source>
</evidence>
<dbReference type="PROSITE" id="PS51077">
    <property type="entry name" value="HTH_ICLR"/>
    <property type="match status" value="1"/>
</dbReference>
<evidence type="ECO:0000313" key="7">
    <source>
        <dbReference type="EMBL" id="QRG09318.1"/>
    </source>
</evidence>
<dbReference type="Proteomes" id="UP000596427">
    <property type="component" value="Chromosome"/>
</dbReference>
<dbReference type="Pfam" id="PF01614">
    <property type="entry name" value="IclR_C"/>
    <property type="match status" value="1"/>
</dbReference>
<dbReference type="SUPFAM" id="SSF55781">
    <property type="entry name" value="GAF domain-like"/>
    <property type="match status" value="1"/>
</dbReference>
<dbReference type="InterPro" id="IPR036390">
    <property type="entry name" value="WH_DNA-bd_sf"/>
</dbReference>
<protein>
    <submittedName>
        <fullName evidence="7">Helix-turn-helix domain-containing protein</fullName>
    </submittedName>
</protein>
<evidence type="ECO:0000313" key="8">
    <source>
        <dbReference type="Proteomes" id="UP000596427"/>
    </source>
</evidence>
<dbReference type="PANTHER" id="PTHR30136:SF24">
    <property type="entry name" value="HTH-TYPE TRANSCRIPTIONAL REPRESSOR ALLR"/>
    <property type="match status" value="1"/>
</dbReference>
<keyword evidence="2" id="KW-0238">DNA-binding</keyword>
<dbReference type="InterPro" id="IPR014757">
    <property type="entry name" value="Tscrpt_reg_IclR_C"/>
</dbReference>
<dbReference type="KEGG" id="xdi:EZH22_14310"/>
<sequence>MSSLDKMLKILDLFDEGQMSIQLDHAVQATGASRATAYRYIQSLCGCGLLAPAVGGSYVLGPRVIELDRLVRRADPLLTGASSLIRDVSARLAINIMLCSYYGDKVMCADLVWPDRSIPEIYERGRPMPMFRGAMAKTILAHLTPYQLRNMMLWHGDKIREAGLGDTWDQFRSRMARLRKDGYCVTRAEVVPGLVGIGAPVFDADDRILGSVVFAVSEARFDASLTQGFVTEIVDLASRITRAIAGSAAGSGTGSKRTPRPRKIRAGSDAGFDVTSTG</sequence>
<keyword evidence="8" id="KW-1185">Reference proteome</keyword>
<evidence type="ECO:0000256" key="1">
    <source>
        <dbReference type="ARBA" id="ARBA00023015"/>
    </source>
</evidence>
<keyword evidence="3" id="KW-0804">Transcription</keyword>
<feature type="region of interest" description="Disordered" evidence="4">
    <location>
        <begin position="248"/>
        <end position="278"/>
    </location>
</feature>
<dbReference type="InterPro" id="IPR036388">
    <property type="entry name" value="WH-like_DNA-bd_sf"/>
</dbReference>
<reference evidence="7 8" key="1">
    <citation type="submission" date="2020-10" db="EMBL/GenBank/DDBJ databases">
        <title>Degradation of 1,4-Dioxane by Xanthobacter sp. YN2, via a Novel Group-2 Soluble Di-Iron Monooxygenase.</title>
        <authorList>
            <person name="Ma F."/>
            <person name="Wang Y."/>
            <person name="Yang J."/>
            <person name="Guo H."/>
            <person name="Su D."/>
            <person name="Yu L."/>
        </authorList>
    </citation>
    <scope>NUCLEOTIDE SEQUENCE [LARGE SCALE GENOMIC DNA]</scope>
    <source>
        <strain evidence="7 8">YN2</strain>
    </source>
</reference>
<proteinExistence type="predicted"/>
<feature type="domain" description="HTH iclR-type" evidence="5">
    <location>
        <begin position="1"/>
        <end position="62"/>
    </location>
</feature>
<evidence type="ECO:0000256" key="3">
    <source>
        <dbReference type="ARBA" id="ARBA00023163"/>
    </source>
</evidence>